<organism evidence="3 4">
    <name type="scientific">Cordylochernes scorpioides</name>
    <dbReference type="NCBI Taxonomy" id="51811"/>
    <lineage>
        <taxon>Eukaryota</taxon>
        <taxon>Metazoa</taxon>
        <taxon>Ecdysozoa</taxon>
        <taxon>Arthropoda</taxon>
        <taxon>Chelicerata</taxon>
        <taxon>Arachnida</taxon>
        <taxon>Pseudoscorpiones</taxon>
        <taxon>Cheliferoidea</taxon>
        <taxon>Chernetidae</taxon>
        <taxon>Cordylochernes</taxon>
    </lineage>
</organism>
<evidence type="ECO:0000313" key="3">
    <source>
        <dbReference type="EMBL" id="UYV66617.1"/>
    </source>
</evidence>
<keyword evidence="1" id="KW-0804">Transcription</keyword>
<feature type="region of interest" description="Disordered" evidence="2">
    <location>
        <begin position="61"/>
        <end position="134"/>
    </location>
</feature>
<comment type="subcellular location">
    <subcellularLocation>
        <location evidence="1">Nucleus</location>
    </subcellularLocation>
    <subcellularLocation>
        <location evidence="1">Chromosome</location>
    </subcellularLocation>
</comment>
<accession>A0ABY6KFR7</accession>
<evidence type="ECO:0000256" key="2">
    <source>
        <dbReference type="SAM" id="MobiDB-lite"/>
    </source>
</evidence>
<gene>
    <name evidence="3" type="ORF">LAZ67_4002339</name>
</gene>
<dbReference type="PANTHER" id="PTHR13980">
    <property type="entry name" value="CDC68 RELATED"/>
    <property type="match status" value="1"/>
</dbReference>
<feature type="compositionally biased region" description="Acidic residues" evidence="2">
    <location>
        <begin position="61"/>
        <end position="79"/>
    </location>
</feature>
<protein>
    <recommendedName>
        <fullName evidence="1">FACT complex subunit</fullName>
    </recommendedName>
</protein>
<dbReference type="EMBL" id="CP092866">
    <property type="protein sequence ID" value="UYV66617.1"/>
    <property type="molecule type" value="Genomic_DNA"/>
</dbReference>
<comment type="similarity">
    <text evidence="1">Belongs to the peptidase M24 family. SPT16 subfamily.</text>
</comment>
<keyword evidence="1" id="KW-0158">Chromosome</keyword>
<keyword evidence="1" id="KW-0235">DNA replication</keyword>
<keyword evidence="1" id="KW-0234">DNA repair</keyword>
<evidence type="ECO:0000313" key="4">
    <source>
        <dbReference type="Proteomes" id="UP001235939"/>
    </source>
</evidence>
<dbReference type="InterPro" id="IPR036005">
    <property type="entry name" value="Creatinase/aminopeptidase-like"/>
</dbReference>
<comment type="subunit">
    <text evidence="1">Component of the FACT complex.</text>
</comment>
<comment type="function">
    <text evidence="1">Component of the FACT complex, a general chromatin factor that acts to reorganize nucleosomes. The FACT complex is involved in multiple processes that require DNA as a template such as mRNA elongation, DNA replication and DNA repair. During transcription elongation the FACT complex acts as a histone chaperone that both destabilizes and restores nucleosomal structure. It facilitates the passage of RNA polymerase II and transcription by promoting the dissociation of one histone H2A-H2B dimer from the nucleosome, then subsequently promotes the reestablishment of the nucleosome following the passage of RNA polymerase II.</text>
</comment>
<keyword evidence="1" id="KW-0539">Nucleus</keyword>
<keyword evidence="1" id="KW-0805">Transcription regulation</keyword>
<proteinExistence type="inferred from homology"/>
<sequence>MVFNINIGFSGLTNSEATEPQSKEYALFIGDTVVVNAAGDPAQILTNNKKKLKNTVIFLKDEDEEGDDAASDKEDEDENLLGRSRRNAVLDSKLRTEHSAEDKRKQNQKELAAKLNEDARLRLAARTGSRKQEK</sequence>
<dbReference type="InterPro" id="IPR040258">
    <property type="entry name" value="Spt16"/>
</dbReference>
<dbReference type="Gene3D" id="3.90.230.10">
    <property type="entry name" value="Creatinase/methionine aminopeptidase superfamily"/>
    <property type="match status" value="1"/>
</dbReference>
<keyword evidence="4" id="KW-1185">Reference proteome</keyword>
<name>A0ABY6KFR7_9ARAC</name>
<feature type="compositionally biased region" description="Basic and acidic residues" evidence="2">
    <location>
        <begin position="92"/>
        <end position="121"/>
    </location>
</feature>
<keyword evidence="1" id="KW-0227">DNA damage</keyword>
<reference evidence="3 4" key="1">
    <citation type="submission" date="2022-01" db="EMBL/GenBank/DDBJ databases">
        <title>A chromosomal length assembly of Cordylochernes scorpioides.</title>
        <authorList>
            <person name="Zeh D."/>
            <person name="Zeh J."/>
        </authorList>
    </citation>
    <scope>NUCLEOTIDE SEQUENCE [LARGE SCALE GENOMIC DNA]</scope>
    <source>
        <strain evidence="3">IN4F17</strain>
        <tissue evidence="3">Whole Body</tissue>
    </source>
</reference>
<dbReference type="PANTHER" id="PTHR13980:SF15">
    <property type="entry name" value="FACT COMPLEX SUBUNIT SPT16"/>
    <property type="match status" value="1"/>
</dbReference>
<evidence type="ECO:0000256" key="1">
    <source>
        <dbReference type="RuleBase" id="RU367052"/>
    </source>
</evidence>
<dbReference type="Proteomes" id="UP001235939">
    <property type="component" value="Chromosome 04"/>
</dbReference>